<accession>A0A956NEU3</accession>
<proteinExistence type="predicted"/>
<name>A0A956NEU3_UNCEI</name>
<reference evidence="1" key="2">
    <citation type="journal article" date="2021" name="Microbiome">
        <title>Successional dynamics and alternative stable states in a saline activated sludge microbial community over 9 years.</title>
        <authorList>
            <person name="Wang Y."/>
            <person name="Ye J."/>
            <person name="Ju F."/>
            <person name="Liu L."/>
            <person name="Boyd J.A."/>
            <person name="Deng Y."/>
            <person name="Parks D.H."/>
            <person name="Jiang X."/>
            <person name="Yin X."/>
            <person name="Woodcroft B.J."/>
            <person name="Tyson G.W."/>
            <person name="Hugenholtz P."/>
            <person name="Polz M.F."/>
            <person name="Zhang T."/>
        </authorList>
    </citation>
    <scope>NUCLEOTIDE SEQUENCE</scope>
    <source>
        <strain evidence="1">HKST-UBA02</strain>
    </source>
</reference>
<dbReference type="InterPro" id="IPR038573">
    <property type="entry name" value="BrnT_sf"/>
</dbReference>
<dbReference type="InterPro" id="IPR007460">
    <property type="entry name" value="BrnT_toxin"/>
</dbReference>
<sequence>MSGIRFEWDPRKARQNERKHGVGFAEAETVFVDEKALFMADPEHSEDEDRFVLLGLSAFLRILLVCHCYRESDEVVRIISARKATRSERAQYQDRWRT</sequence>
<dbReference type="Pfam" id="PF04365">
    <property type="entry name" value="BrnT_toxin"/>
    <property type="match status" value="1"/>
</dbReference>
<protein>
    <submittedName>
        <fullName evidence="1">BrnT family toxin</fullName>
    </submittedName>
</protein>
<evidence type="ECO:0000313" key="2">
    <source>
        <dbReference type="Proteomes" id="UP000739538"/>
    </source>
</evidence>
<dbReference type="Gene3D" id="3.10.450.530">
    <property type="entry name" value="Ribonuclease toxin, BrnT, of type II toxin-antitoxin system"/>
    <property type="match status" value="1"/>
</dbReference>
<reference evidence="1" key="1">
    <citation type="submission" date="2020-04" db="EMBL/GenBank/DDBJ databases">
        <authorList>
            <person name="Zhang T."/>
        </authorList>
    </citation>
    <scope>NUCLEOTIDE SEQUENCE</scope>
    <source>
        <strain evidence="1">HKST-UBA02</strain>
    </source>
</reference>
<comment type="caution">
    <text evidence="1">The sequence shown here is derived from an EMBL/GenBank/DDBJ whole genome shotgun (WGS) entry which is preliminary data.</text>
</comment>
<dbReference type="Proteomes" id="UP000739538">
    <property type="component" value="Unassembled WGS sequence"/>
</dbReference>
<dbReference type="EMBL" id="JAGQHS010000140">
    <property type="protein sequence ID" value="MCA9758072.1"/>
    <property type="molecule type" value="Genomic_DNA"/>
</dbReference>
<evidence type="ECO:0000313" key="1">
    <source>
        <dbReference type="EMBL" id="MCA9758072.1"/>
    </source>
</evidence>
<gene>
    <name evidence="1" type="ORF">KDA27_19925</name>
</gene>
<dbReference type="AlphaFoldDB" id="A0A956NEU3"/>
<organism evidence="1 2">
    <name type="scientific">Eiseniibacteriota bacterium</name>
    <dbReference type="NCBI Taxonomy" id="2212470"/>
    <lineage>
        <taxon>Bacteria</taxon>
        <taxon>Candidatus Eiseniibacteriota</taxon>
    </lineage>
</organism>